<comment type="caution">
    <text evidence="2">The sequence shown here is derived from an EMBL/GenBank/DDBJ whole genome shotgun (WGS) entry which is preliminary data.</text>
</comment>
<dbReference type="PANTHER" id="PTHR34512:SF30">
    <property type="entry name" value="OUTER MEMBRANE PROTEIN ASSEMBLY FACTOR BAMB"/>
    <property type="match status" value="1"/>
</dbReference>
<evidence type="ECO:0000313" key="2">
    <source>
        <dbReference type="EMBL" id="OIN59275.1"/>
    </source>
</evidence>
<dbReference type="Proteomes" id="UP000181790">
    <property type="component" value="Unassembled WGS sequence"/>
</dbReference>
<name>A0A1S2VM24_9BACT</name>
<dbReference type="EMBL" id="MORL01000004">
    <property type="protein sequence ID" value="OIN59275.1"/>
    <property type="molecule type" value="Genomic_DNA"/>
</dbReference>
<accession>A0A1S2VM24</accession>
<dbReference type="InterPro" id="IPR015943">
    <property type="entry name" value="WD40/YVTN_repeat-like_dom_sf"/>
</dbReference>
<organism evidence="2 3">
    <name type="scientific">Arsenicibacter rosenii</name>
    <dbReference type="NCBI Taxonomy" id="1750698"/>
    <lineage>
        <taxon>Bacteria</taxon>
        <taxon>Pseudomonadati</taxon>
        <taxon>Bacteroidota</taxon>
        <taxon>Cytophagia</taxon>
        <taxon>Cytophagales</taxon>
        <taxon>Spirosomataceae</taxon>
        <taxon>Arsenicibacter</taxon>
    </lineage>
</organism>
<dbReference type="Gene3D" id="2.130.10.10">
    <property type="entry name" value="YVTN repeat-like/Quinoprotein amine dehydrogenase"/>
    <property type="match status" value="1"/>
</dbReference>
<dbReference type="SMART" id="SM00564">
    <property type="entry name" value="PQQ"/>
    <property type="match status" value="3"/>
</dbReference>
<dbReference type="OrthoDB" id="7012117at2"/>
<feature type="domain" description="Pyrrolo-quinoline quinone repeat" evidence="1">
    <location>
        <begin position="276"/>
        <end position="348"/>
    </location>
</feature>
<evidence type="ECO:0000313" key="3">
    <source>
        <dbReference type="Proteomes" id="UP000181790"/>
    </source>
</evidence>
<proteinExistence type="predicted"/>
<keyword evidence="3" id="KW-1185">Reference proteome</keyword>
<reference evidence="2 3" key="1">
    <citation type="submission" date="2016-10" db="EMBL/GenBank/DDBJ databases">
        <title>Arsenicibacter rosenii gen. nov., sp. nov., an efficient arsenic-methylating bacterium isolated from an arsenic-contaminated paddy soil.</title>
        <authorList>
            <person name="Huang K."/>
        </authorList>
    </citation>
    <scope>NUCLEOTIDE SEQUENCE [LARGE SCALE GENOMIC DNA]</scope>
    <source>
        <strain evidence="2 3">SM-1</strain>
    </source>
</reference>
<protein>
    <recommendedName>
        <fullName evidence="1">Pyrrolo-quinoline quinone repeat domain-containing protein</fullName>
    </recommendedName>
</protein>
<dbReference type="InterPro" id="IPR018391">
    <property type="entry name" value="PQQ_b-propeller_rpt"/>
</dbReference>
<gene>
    <name evidence="2" type="ORF">BLX24_09815</name>
</gene>
<dbReference type="AlphaFoldDB" id="A0A1S2VM24"/>
<evidence type="ECO:0000259" key="1">
    <source>
        <dbReference type="Pfam" id="PF13360"/>
    </source>
</evidence>
<dbReference type="Pfam" id="PF13360">
    <property type="entry name" value="PQQ_2"/>
    <property type="match status" value="1"/>
</dbReference>
<sequence length="430" mass="48546">MRHHFSAIILLTLLLPACNPDKIVTKTDAEGVVVQLSPVWRSSVSEQTKYIADGIGQAFITERGILFPNATALPGKPQYARSYLVLKDKDTGEDIWTWNDYLTDFERLDMYKNRQANVNGTLFYASGNRGYGIDMQQGRTIWKTTYADMWSSVATVTGPDKFYLTLNPIECYNQSIFKPQVNQGELSSGRIIRMLPLVFEADKGKPGGGYKEDFGQVNGMRLISINGEEHLLFNYYDSTPPTANWYTPRMSLYNLVRKTFVYEGLAMKEAGYMLAVNGHLQVTNGKVYDAMSRYTVCHDLLTGKQLWERVFGSLCDYQLATGDKLLTYISDGYLYCLDANTGQTRWQQEYVVTSNLTELNGVVYYTANQRLYATDLQSGKLLWKIDSPDANRNSNAQFRGFVAVVPGKEGGKGRVYAHTGLNAYCYEAIR</sequence>
<dbReference type="InterPro" id="IPR011047">
    <property type="entry name" value="Quinoprotein_ADH-like_sf"/>
</dbReference>
<dbReference type="PANTHER" id="PTHR34512">
    <property type="entry name" value="CELL SURFACE PROTEIN"/>
    <property type="match status" value="1"/>
</dbReference>
<dbReference type="RefSeq" id="WP_071502957.1">
    <property type="nucleotide sequence ID" value="NZ_MORL01000004.1"/>
</dbReference>
<dbReference type="SUPFAM" id="SSF50998">
    <property type="entry name" value="Quinoprotein alcohol dehydrogenase-like"/>
    <property type="match status" value="1"/>
</dbReference>
<dbReference type="InterPro" id="IPR002372">
    <property type="entry name" value="PQQ_rpt_dom"/>
</dbReference>